<reference evidence="1" key="1">
    <citation type="journal article" date="2014" name="Front. Microbiol.">
        <title>High frequency of phylogenetically diverse reductive dehalogenase-homologous genes in deep subseafloor sedimentary metagenomes.</title>
        <authorList>
            <person name="Kawai M."/>
            <person name="Futagami T."/>
            <person name="Toyoda A."/>
            <person name="Takaki Y."/>
            <person name="Nishi S."/>
            <person name="Hori S."/>
            <person name="Arai W."/>
            <person name="Tsubouchi T."/>
            <person name="Morono Y."/>
            <person name="Uchiyama I."/>
            <person name="Ito T."/>
            <person name="Fujiyama A."/>
            <person name="Inagaki F."/>
            <person name="Takami H."/>
        </authorList>
    </citation>
    <scope>NUCLEOTIDE SEQUENCE</scope>
    <source>
        <strain evidence="1">Expedition CK06-06</strain>
    </source>
</reference>
<protein>
    <submittedName>
        <fullName evidence="1">Uncharacterized protein</fullName>
    </submittedName>
</protein>
<organism evidence="1">
    <name type="scientific">marine sediment metagenome</name>
    <dbReference type="NCBI Taxonomy" id="412755"/>
    <lineage>
        <taxon>unclassified sequences</taxon>
        <taxon>metagenomes</taxon>
        <taxon>ecological metagenomes</taxon>
    </lineage>
</organism>
<accession>X1HR48</accession>
<dbReference type="EMBL" id="BARU01022396">
    <property type="protein sequence ID" value="GAH56314.1"/>
    <property type="molecule type" value="Genomic_DNA"/>
</dbReference>
<dbReference type="AlphaFoldDB" id="X1HR48"/>
<proteinExistence type="predicted"/>
<name>X1HR48_9ZZZZ</name>
<feature type="non-terminal residue" evidence="1">
    <location>
        <position position="223"/>
    </location>
</feature>
<comment type="caution">
    <text evidence="1">The sequence shown here is derived from an EMBL/GenBank/DDBJ whole genome shotgun (WGS) entry which is preliminary data.</text>
</comment>
<evidence type="ECO:0000313" key="1">
    <source>
        <dbReference type="EMBL" id="GAH56314.1"/>
    </source>
</evidence>
<gene>
    <name evidence="1" type="ORF">S03H2_36485</name>
</gene>
<sequence length="223" mass="23513">MSLLIKAIPGITKLSELIIDADKGWQVKGITNLKEVATAMAKGDFSVRSNAILVRFAPGPIGYVLVSGGPGNLPAWAPAPGPLRVWLPAWISLSHAEAIVEVAQSHNENAPISSSHVQAYGDAPLDMIKRLTPAILCPDAEAIVAAAQSHNENSPLASECALEFAVGGAILEEFGVGNTDYTTEINDAAANDVELLPTTVAGLSVGDAFYFGLDKLWDQLWLD</sequence>